<keyword evidence="1" id="KW-1133">Transmembrane helix</keyword>
<name>A0ABW0NDB9_9BURK</name>
<protein>
    <submittedName>
        <fullName evidence="2">Uncharacterized protein</fullName>
    </submittedName>
</protein>
<keyword evidence="1" id="KW-0472">Membrane</keyword>
<reference evidence="3" key="1">
    <citation type="journal article" date="2019" name="Int. J. Syst. Evol. Microbiol.">
        <title>The Global Catalogue of Microorganisms (GCM) 10K type strain sequencing project: providing services to taxonomists for standard genome sequencing and annotation.</title>
        <authorList>
            <consortium name="The Broad Institute Genomics Platform"/>
            <consortium name="The Broad Institute Genome Sequencing Center for Infectious Disease"/>
            <person name="Wu L."/>
            <person name="Ma J."/>
        </authorList>
    </citation>
    <scope>NUCLEOTIDE SEQUENCE [LARGE SCALE GENOMIC DNA]</scope>
    <source>
        <strain evidence="3">CCUG 57401</strain>
    </source>
</reference>
<sequence length="56" mass="6165">MATSDDLQEQEAEEMDRRQSAFDWMALLGLVATLCIGFVLLVAAGYGIRALLRAFS</sequence>
<evidence type="ECO:0000313" key="3">
    <source>
        <dbReference type="Proteomes" id="UP001596037"/>
    </source>
</evidence>
<gene>
    <name evidence="2" type="ORF">ACFPOE_13345</name>
</gene>
<accession>A0ABW0NDB9</accession>
<dbReference type="Proteomes" id="UP001596037">
    <property type="component" value="Unassembled WGS sequence"/>
</dbReference>
<organism evidence="2 3">
    <name type="scientific">Caenimonas terrae</name>
    <dbReference type="NCBI Taxonomy" id="696074"/>
    <lineage>
        <taxon>Bacteria</taxon>
        <taxon>Pseudomonadati</taxon>
        <taxon>Pseudomonadota</taxon>
        <taxon>Betaproteobacteria</taxon>
        <taxon>Burkholderiales</taxon>
        <taxon>Comamonadaceae</taxon>
        <taxon>Caenimonas</taxon>
    </lineage>
</organism>
<comment type="caution">
    <text evidence="2">The sequence shown here is derived from an EMBL/GenBank/DDBJ whole genome shotgun (WGS) entry which is preliminary data.</text>
</comment>
<feature type="transmembrane region" description="Helical" evidence="1">
    <location>
        <begin position="24"/>
        <end position="48"/>
    </location>
</feature>
<evidence type="ECO:0000256" key="1">
    <source>
        <dbReference type="SAM" id="Phobius"/>
    </source>
</evidence>
<proteinExistence type="predicted"/>
<keyword evidence="3" id="KW-1185">Reference proteome</keyword>
<dbReference type="RefSeq" id="WP_376850575.1">
    <property type="nucleotide sequence ID" value="NZ_JBHSMF010000006.1"/>
</dbReference>
<evidence type="ECO:0000313" key="2">
    <source>
        <dbReference type="EMBL" id="MFC5498525.1"/>
    </source>
</evidence>
<dbReference type="EMBL" id="JBHSMF010000006">
    <property type="protein sequence ID" value="MFC5498525.1"/>
    <property type="molecule type" value="Genomic_DNA"/>
</dbReference>
<keyword evidence="1" id="KW-0812">Transmembrane</keyword>